<sequence length="298" mass="32433">MLTLWCDAGVDVFSQATGVAALGCFRAVPLRLKSRRKAGEKECMDWLRRAGRAWVGSNRTPTTWRSWVMERCREGAAEAVLGCLVFKSGAHLQSVDISCLLTTKAPFPTGILPFKVPPALSYGGHPPLILLADLADRGVERLSGCVSSHPLHPFTMTSAGWEAGWRSSAYGVDGRTRQRSPRPLREVRAQFPFPTHCKFSCANGCDSKTYRSFNKSRNRSFSLPSQSTPASSASCWHRGHDHLRRDAQSHIPLSTLAIKASLSPTMPPPIPPPTDAGLSCSTPNTNFCAMTILSCHAG</sequence>
<gene>
    <name evidence="1" type="ORF">QBC40DRAFT_291509</name>
</gene>
<dbReference type="Proteomes" id="UP001303160">
    <property type="component" value="Unassembled WGS sequence"/>
</dbReference>
<reference evidence="1" key="1">
    <citation type="journal article" date="2023" name="Mol. Phylogenet. Evol.">
        <title>Genome-scale phylogeny and comparative genomics of the fungal order Sordariales.</title>
        <authorList>
            <person name="Hensen N."/>
            <person name="Bonometti L."/>
            <person name="Westerberg I."/>
            <person name="Brannstrom I.O."/>
            <person name="Guillou S."/>
            <person name="Cros-Aarteil S."/>
            <person name="Calhoun S."/>
            <person name="Haridas S."/>
            <person name="Kuo A."/>
            <person name="Mondo S."/>
            <person name="Pangilinan J."/>
            <person name="Riley R."/>
            <person name="LaButti K."/>
            <person name="Andreopoulos B."/>
            <person name="Lipzen A."/>
            <person name="Chen C."/>
            <person name="Yan M."/>
            <person name="Daum C."/>
            <person name="Ng V."/>
            <person name="Clum A."/>
            <person name="Steindorff A."/>
            <person name="Ohm R.A."/>
            <person name="Martin F."/>
            <person name="Silar P."/>
            <person name="Natvig D.O."/>
            <person name="Lalanne C."/>
            <person name="Gautier V."/>
            <person name="Ament-Velasquez S.L."/>
            <person name="Kruys A."/>
            <person name="Hutchinson M.I."/>
            <person name="Powell A.J."/>
            <person name="Barry K."/>
            <person name="Miller A.N."/>
            <person name="Grigoriev I.V."/>
            <person name="Debuchy R."/>
            <person name="Gladieux P."/>
            <person name="Hiltunen Thoren M."/>
            <person name="Johannesson H."/>
        </authorList>
    </citation>
    <scope>NUCLEOTIDE SEQUENCE</scope>
    <source>
        <strain evidence="1">CBS 315.58</strain>
    </source>
</reference>
<reference evidence="1" key="2">
    <citation type="submission" date="2023-05" db="EMBL/GenBank/DDBJ databases">
        <authorList>
            <consortium name="Lawrence Berkeley National Laboratory"/>
            <person name="Steindorff A."/>
            <person name="Hensen N."/>
            <person name="Bonometti L."/>
            <person name="Westerberg I."/>
            <person name="Brannstrom I.O."/>
            <person name="Guillou S."/>
            <person name="Cros-Aarteil S."/>
            <person name="Calhoun S."/>
            <person name="Haridas S."/>
            <person name="Kuo A."/>
            <person name="Mondo S."/>
            <person name="Pangilinan J."/>
            <person name="Riley R."/>
            <person name="Labutti K."/>
            <person name="Andreopoulos B."/>
            <person name="Lipzen A."/>
            <person name="Chen C."/>
            <person name="Yanf M."/>
            <person name="Daum C."/>
            <person name="Ng V."/>
            <person name="Clum A."/>
            <person name="Ohm R."/>
            <person name="Martin F."/>
            <person name="Silar P."/>
            <person name="Natvig D."/>
            <person name="Lalanne C."/>
            <person name="Gautier V."/>
            <person name="Ament-Velasquez S.L."/>
            <person name="Kruys A."/>
            <person name="Hutchinson M.I."/>
            <person name="Powell A.J."/>
            <person name="Barry K."/>
            <person name="Miller A.N."/>
            <person name="Grigoriev I.V."/>
            <person name="Debuchy R."/>
            <person name="Gladieux P."/>
            <person name="Thoren M.H."/>
            <person name="Johannesson H."/>
        </authorList>
    </citation>
    <scope>NUCLEOTIDE SEQUENCE</scope>
    <source>
        <strain evidence="1">CBS 315.58</strain>
    </source>
</reference>
<comment type="caution">
    <text evidence="1">The sequence shown here is derived from an EMBL/GenBank/DDBJ whole genome shotgun (WGS) entry which is preliminary data.</text>
</comment>
<protein>
    <submittedName>
        <fullName evidence="1">Uncharacterized protein</fullName>
    </submittedName>
</protein>
<organism evidence="1 2">
    <name type="scientific">Triangularia verruculosa</name>
    <dbReference type="NCBI Taxonomy" id="2587418"/>
    <lineage>
        <taxon>Eukaryota</taxon>
        <taxon>Fungi</taxon>
        <taxon>Dikarya</taxon>
        <taxon>Ascomycota</taxon>
        <taxon>Pezizomycotina</taxon>
        <taxon>Sordariomycetes</taxon>
        <taxon>Sordariomycetidae</taxon>
        <taxon>Sordariales</taxon>
        <taxon>Podosporaceae</taxon>
        <taxon>Triangularia</taxon>
    </lineage>
</organism>
<dbReference type="EMBL" id="MU864133">
    <property type="protein sequence ID" value="KAK4194023.1"/>
    <property type="molecule type" value="Genomic_DNA"/>
</dbReference>
<evidence type="ECO:0000313" key="1">
    <source>
        <dbReference type="EMBL" id="KAK4194023.1"/>
    </source>
</evidence>
<proteinExistence type="predicted"/>
<dbReference type="AlphaFoldDB" id="A0AAN6X5Z2"/>
<name>A0AAN6X5Z2_9PEZI</name>
<keyword evidence="2" id="KW-1185">Reference proteome</keyword>
<accession>A0AAN6X5Z2</accession>
<evidence type="ECO:0000313" key="2">
    <source>
        <dbReference type="Proteomes" id="UP001303160"/>
    </source>
</evidence>